<gene>
    <name evidence="1" type="ORF">BSAL_01240</name>
</gene>
<evidence type="ECO:0000313" key="2">
    <source>
        <dbReference type="Proteomes" id="UP000051952"/>
    </source>
</evidence>
<protein>
    <submittedName>
        <fullName evidence="1">Uncharacterized protein</fullName>
    </submittedName>
</protein>
<dbReference type="AlphaFoldDB" id="A0A0S4JAY1"/>
<dbReference type="VEuPathDB" id="TriTrypDB:BSAL_01240"/>
<organism evidence="1 2">
    <name type="scientific">Bodo saltans</name>
    <name type="common">Flagellated protozoan</name>
    <dbReference type="NCBI Taxonomy" id="75058"/>
    <lineage>
        <taxon>Eukaryota</taxon>
        <taxon>Discoba</taxon>
        <taxon>Euglenozoa</taxon>
        <taxon>Kinetoplastea</taxon>
        <taxon>Metakinetoplastina</taxon>
        <taxon>Eubodonida</taxon>
        <taxon>Bodonidae</taxon>
        <taxon>Bodo</taxon>
    </lineage>
</organism>
<dbReference type="Proteomes" id="UP000051952">
    <property type="component" value="Unassembled WGS sequence"/>
</dbReference>
<dbReference type="EMBL" id="CYKH01001496">
    <property type="protein sequence ID" value="CUG87316.1"/>
    <property type="molecule type" value="Genomic_DNA"/>
</dbReference>
<reference evidence="2" key="1">
    <citation type="submission" date="2015-09" db="EMBL/GenBank/DDBJ databases">
        <authorList>
            <consortium name="Pathogen Informatics"/>
        </authorList>
    </citation>
    <scope>NUCLEOTIDE SEQUENCE [LARGE SCALE GENOMIC DNA]</scope>
    <source>
        <strain evidence="2">Lake Konstanz</strain>
    </source>
</reference>
<sequence>KRHQEGHRGVLPLKLLPICLPTAQRSNRVGLDCRWALSWRVNLRGIITIVVRNPLLPAALHRFYSWLPQMDC</sequence>
<name>A0A0S4JAY1_BODSA</name>
<evidence type="ECO:0000313" key="1">
    <source>
        <dbReference type="EMBL" id="CUG87316.1"/>
    </source>
</evidence>
<proteinExistence type="predicted"/>
<keyword evidence="2" id="KW-1185">Reference proteome</keyword>
<feature type="non-terminal residue" evidence="1">
    <location>
        <position position="1"/>
    </location>
</feature>
<accession>A0A0S4JAY1</accession>